<dbReference type="EMBL" id="JACJJQ010000046">
    <property type="protein sequence ID" value="MBM6754724.1"/>
    <property type="molecule type" value="Genomic_DNA"/>
</dbReference>
<keyword evidence="3" id="KW-1185">Reference proteome</keyword>
<dbReference type="RefSeq" id="WP_180872016.1">
    <property type="nucleotide sequence ID" value="NZ_JACJJQ010000046.1"/>
</dbReference>
<accession>A0ABS2EQC8</accession>
<sequence length="51" mass="5528">MKLMPLLMAMVMAVIMCDIVTLFVGHPLITGISFLVIIAVSLIVGSLRKIN</sequence>
<feature type="transmembrane region" description="Helical" evidence="1">
    <location>
        <begin position="27"/>
        <end position="47"/>
    </location>
</feature>
<keyword evidence="1" id="KW-0812">Transmembrane</keyword>
<keyword evidence="1" id="KW-0472">Membrane</keyword>
<reference evidence="2 3" key="1">
    <citation type="journal article" date="2021" name="Sci. Rep.">
        <title>The distribution of antibiotic resistance genes in chicken gut microbiota commensals.</title>
        <authorList>
            <person name="Juricova H."/>
            <person name="Matiasovicova J."/>
            <person name="Kubasova T."/>
            <person name="Cejkova D."/>
            <person name="Rychlik I."/>
        </authorList>
    </citation>
    <scope>NUCLEOTIDE SEQUENCE [LARGE SCALE GENOMIC DNA]</scope>
    <source>
        <strain evidence="2 3">An810</strain>
    </source>
</reference>
<name>A0ABS2EQC8_9LACO</name>
<protein>
    <submittedName>
        <fullName evidence="2">Uncharacterized protein</fullName>
    </submittedName>
</protein>
<evidence type="ECO:0000256" key="1">
    <source>
        <dbReference type="SAM" id="Phobius"/>
    </source>
</evidence>
<evidence type="ECO:0000313" key="3">
    <source>
        <dbReference type="Proteomes" id="UP000776629"/>
    </source>
</evidence>
<proteinExistence type="predicted"/>
<dbReference type="Proteomes" id="UP000776629">
    <property type="component" value="Unassembled WGS sequence"/>
</dbReference>
<organism evidence="2 3">
    <name type="scientific">Limosilactobacillus alvi</name>
    <dbReference type="NCBI Taxonomy" id="990412"/>
    <lineage>
        <taxon>Bacteria</taxon>
        <taxon>Bacillati</taxon>
        <taxon>Bacillota</taxon>
        <taxon>Bacilli</taxon>
        <taxon>Lactobacillales</taxon>
        <taxon>Lactobacillaceae</taxon>
        <taxon>Limosilactobacillus</taxon>
    </lineage>
</organism>
<gene>
    <name evidence="2" type="ORF">H5993_08140</name>
</gene>
<evidence type="ECO:0000313" key="2">
    <source>
        <dbReference type="EMBL" id="MBM6754724.1"/>
    </source>
</evidence>
<comment type="caution">
    <text evidence="2">The sequence shown here is derived from an EMBL/GenBank/DDBJ whole genome shotgun (WGS) entry which is preliminary data.</text>
</comment>
<keyword evidence="1" id="KW-1133">Transmembrane helix</keyword>